<feature type="compositionally biased region" description="Low complexity" evidence="2">
    <location>
        <begin position="155"/>
        <end position="168"/>
    </location>
</feature>
<accession>A0A699GSC8</accession>
<name>A0A699GSC8_TANCI</name>
<reference evidence="3" key="1">
    <citation type="journal article" date="2019" name="Sci. Rep.">
        <title>Draft genome of Tanacetum cinerariifolium, the natural source of mosquito coil.</title>
        <authorList>
            <person name="Yamashiro T."/>
            <person name="Shiraishi A."/>
            <person name="Satake H."/>
            <person name="Nakayama K."/>
        </authorList>
    </citation>
    <scope>NUCLEOTIDE SEQUENCE</scope>
</reference>
<comment type="caution">
    <text evidence="3">The sequence shown here is derived from an EMBL/GenBank/DDBJ whole genome shotgun (WGS) entry which is preliminary data.</text>
</comment>
<feature type="region of interest" description="Disordered" evidence="2">
    <location>
        <begin position="125"/>
        <end position="240"/>
    </location>
</feature>
<sequence>MLMKCIGELKHVMANLIQDNKHLEERLDSYGARLYTLENLNTPKQVSEAMDEIVTDAVDWAVQASLRNRFRDLPEADIKEILQQRMWETNSYKTHEDHMMLYEALEKSMNCDHYRELLKDLDEAHKKKKKKCDSPKTPPGSPPHQPSLPPPPAGPSGTSGSPGASESSQVPPPPPSTNQEGQSHGSTAPSSSKTAASAKYKAWTTTDTRLRLSVSSTPEDQQMDDDMAPDAQVHSSDDEDIENAHILKVNFRQDWWKPLEEDRPATPEPAWSIPSSDVPVLKNNWASAFASTYSPPPEDSLLAQNGDMAMFMDWFCKRQGITELIHQDLEGHAFEHVKVFHHNMWIEEECKYDIAAMYGISHWWFQRQRFYIDKHTFKGDRRAVRTHIRILSVVRIEVFSMYGDFEDLYLLNLQGHLNHLPPKDKKILTIADNLWTRNLVIRQRIEDFQLRIESYQTQLNLTKTRWDATGFEYKHDYTVIDSSRAITFQDRYGVQMIMRFNEIHKFSDGTLHQIDEALDYRVKEFKVNRMNLGLNIRSWIRKDVDRSKKFMFTIQKRLKTRRIFRNLESFVGGRVRDGDYRLLKHTE</sequence>
<dbReference type="AlphaFoldDB" id="A0A699GSC8"/>
<feature type="compositionally biased region" description="Pro residues" evidence="2">
    <location>
        <begin position="136"/>
        <end position="154"/>
    </location>
</feature>
<dbReference type="EMBL" id="BKCJ010024415">
    <property type="protein sequence ID" value="GEV46902.1"/>
    <property type="molecule type" value="Genomic_DNA"/>
</dbReference>
<evidence type="ECO:0000256" key="1">
    <source>
        <dbReference type="SAM" id="Coils"/>
    </source>
</evidence>
<feature type="compositionally biased region" description="Low complexity" evidence="2">
    <location>
        <begin position="186"/>
        <end position="206"/>
    </location>
</feature>
<evidence type="ECO:0000313" key="3">
    <source>
        <dbReference type="EMBL" id="GEV46902.1"/>
    </source>
</evidence>
<protein>
    <submittedName>
        <fullName evidence="3">Uncharacterized protein</fullName>
    </submittedName>
</protein>
<keyword evidence="1" id="KW-0175">Coiled coil</keyword>
<gene>
    <name evidence="3" type="ORF">Tci_118879</name>
</gene>
<evidence type="ECO:0000256" key="2">
    <source>
        <dbReference type="SAM" id="MobiDB-lite"/>
    </source>
</evidence>
<organism evidence="3">
    <name type="scientific">Tanacetum cinerariifolium</name>
    <name type="common">Dalmatian daisy</name>
    <name type="synonym">Chrysanthemum cinerariifolium</name>
    <dbReference type="NCBI Taxonomy" id="118510"/>
    <lineage>
        <taxon>Eukaryota</taxon>
        <taxon>Viridiplantae</taxon>
        <taxon>Streptophyta</taxon>
        <taxon>Embryophyta</taxon>
        <taxon>Tracheophyta</taxon>
        <taxon>Spermatophyta</taxon>
        <taxon>Magnoliopsida</taxon>
        <taxon>eudicotyledons</taxon>
        <taxon>Gunneridae</taxon>
        <taxon>Pentapetalae</taxon>
        <taxon>asterids</taxon>
        <taxon>campanulids</taxon>
        <taxon>Asterales</taxon>
        <taxon>Asteraceae</taxon>
        <taxon>Asteroideae</taxon>
        <taxon>Anthemideae</taxon>
        <taxon>Anthemidinae</taxon>
        <taxon>Tanacetum</taxon>
    </lineage>
</organism>
<proteinExistence type="predicted"/>
<feature type="coiled-coil region" evidence="1">
    <location>
        <begin position="6"/>
        <end position="33"/>
    </location>
</feature>